<dbReference type="GO" id="GO:0016757">
    <property type="term" value="F:glycosyltransferase activity"/>
    <property type="evidence" value="ECO:0007669"/>
    <property type="project" value="UniProtKB-KW"/>
</dbReference>
<keyword evidence="3" id="KW-0808">Transferase</keyword>
<gene>
    <name evidence="3" type="ORF">ACFPMF_24650</name>
</gene>
<evidence type="ECO:0000259" key="2">
    <source>
        <dbReference type="Pfam" id="PF13579"/>
    </source>
</evidence>
<dbReference type="Proteomes" id="UP001596106">
    <property type="component" value="Unassembled WGS sequence"/>
</dbReference>
<dbReference type="PANTHER" id="PTHR45947:SF3">
    <property type="entry name" value="SULFOQUINOVOSYL TRANSFERASE SQD2"/>
    <property type="match status" value="1"/>
</dbReference>
<keyword evidence="3" id="KW-0328">Glycosyltransferase</keyword>
<dbReference type="InterPro" id="IPR001296">
    <property type="entry name" value="Glyco_trans_1"/>
</dbReference>
<dbReference type="EMBL" id="JBHSMA010000013">
    <property type="protein sequence ID" value="MFC5412538.1"/>
    <property type="molecule type" value="Genomic_DNA"/>
</dbReference>
<name>A0ABW0IIE4_9BACT</name>
<feature type="domain" description="Glycosyltransferase subfamily 4-like N-terminal" evidence="2">
    <location>
        <begin position="15"/>
        <end position="165"/>
    </location>
</feature>
<protein>
    <submittedName>
        <fullName evidence="3">Glycosyltransferase</fullName>
        <ecNumber evidence="3">2.4.-.-</ecNumber>
    </submittedName>
</protein>
<dbReference type="PANTHER" id="PTHR45947">
    <property type="entry name" value="SULFOQUINOVOSYL TRANSFERASE SQD2"/>
    <property type="match status" value="1"/>
</dbReference>
<dbReference type="EC" id="2.4.-.-" evidence="3"/>
<evidence type="ECO:0000259" key="1">
    <source>
        <dbReference type="Pfam" id="PF00534"/>
    </source>
</evidence>
<organism evidence="3 4">
    <name type="scientific">Larkinella bovis</name>
    <dbReference type="NCBI Taxonomy" id="683041"/>
    <lineage>
        <taxon>Bacteria</taxon>
        <taxon>Pseudomonadati</taxon>
        <taxon>Bacteroidota</taxon>
        <taxon>Cytophagia</taxon>
        <taxon>Cytophagales</taxon>
        <taxon>Spirosomataceae</taxon>
        <taxon>Larkinella</taxon>
    </lineage>
</organism>
<dbReference type="InterPro" id="IPR050194">
    <property type="entry name" value="Glycosyltransferase_grp1"/>
</dbReference>
<keyword evidence="4" id="KW-1185">Reference proteome</keyword>
<dbReference type="Pfam" id="PF00534">
    <property type="entry name" value="Glycos_transf_1"/>
    <property type="match status" value="1"/>
</dbReference>
<comment type="caution">
    <text evidence="3">The sequence shown here is derived from an EMBL/GenBank/DDBJ whole genome shotgun (WGS) entry which is preliminary data.</text>
</comment>
<sequence length="393" mass="43711">MRLLHVISGLDPQIGGTSQALRTVIKGLAEHSVMNEVVCLDDPQATYLQELTFPIYALGPARTPWQYAPRFLPWLNSQLAEYDAVLVHGLWHFHTHAVYQVWRSLKTGRPALYVMPHGMLDPWFQQVAGRRLKALRNWFFWKATERNIINHTDGVLFTSETEKKLAKLPFKPYAPRSENVVGLGVETPPAFTAAMGEAFREKCPGLPDGFLLFLSRLHVKKGVDLLVKAYRRLKKEGVKLPKLVVAGPGLDTPFGQRVVQLAGGDNDIRFPGMLSGDAKWGAFYQSAAFVLPSHQENFGIAVVEALACGKPVLISDQVNIWWEIERAGAGLIGPDSEEGIYTSLKQWTTLTASQKAQMAQQAVGAFENHFTVLRASEKIVTVLNRNKSVVTTN</sequence>
<proteinExistence type="predicted"/>
<dbReference type="RefSeq" id="WP_379850147.1">
    <property type="nucleotide sequence ID" value="NZ_JBHSMA010000013.1"/>
</dbReference>
<accession>A0ABW0IIE4</accession>
<dbReference type="Pfam" id="PF13579">
    <property type="entry name" value="Glyco_trans_4_4"/>
    <property type="match status" value="1"/>
</dbReference>
<dbReference type="InterPro" id="IPR028098">
    <property type="entry name" value="Glyco_trans_4-like_N"/>
</dbReference>
<dbReference type="Gene3D" id="3.40.50.2000">
    <property type="entry name" value="Glycogen Phosphorylase B"/>
    <property type="match status" value="2"/>
</dbReference>
<evidence type="ECO:0000313" key="3">
    <source>
        <dbReference type="EMBL" id="MFC5412538.1"/>
    </source>
</evidence>
<feature type="domain" description="Glycosyl transferase family 1" evidence="1">
    <location>
        <begin position="208"/>
        <end position="344"/>
    </location>
</feature>
<reference evidence="4" key="1">
    <citation type="journal article" date="2019" name="Int. J. Syst. Evol. Microbiol.">
        <title>The Global Catalogue of Microorganisms (GCM) 10K type strain sequencing project: providing services to taxonomists for standard genome sequencing and annotation.</title>
        <authorList>
            <consortium name="The Broad Institute Genomics Platform"/>
            <consortium name="The Broad Institute Genome Sequencing Center for Infectious Disease"/>
            <person name="Wu L."/>
            <person name="Ma J."/>
        </authorList>
    </citation>
    <scope>NUCLEOTIDE SEQUENCE [LARGE SCALE GENOMIC DNA]</scope>
    <source>
        <strain evidence="4">CCUG 55250</strain>
    </source>
</reference>
<evidence type="ECO:0000313" key="4">
    <source>
        <dbReference type="Proteomes" id="UP001596106"/>
    </source>
</evidence>
<dbReference type="SUPFAM" id="SSF53756">
    <property type="entry name" value="UDP-Glycosyltransferase/glycogen phosphorylase"/>
    <property type="match status" value="1"/>
</dbReference>